<dbReference type="PATRIC" id="fig|396014.3.peg.1734"/>
<dbReference type="HOGENOM" id="CLU_108860_1_0_11"/>
<accession>Z9JUQ4</accession>
<dbReference type="AlphaFoldDB" id="Z9JUQ4"/>
<reference evidence="2 3" key="1">
    <citation type="submission" date="2014-02" db="EMBL/GenBank/DDBJ databases">
        <title>Genome sequence of Brachybacterium phenoliresistens strain W13A50.</title>
        <authorList>
            <person name="Wang X."/>
        </authorList>
    </citation>
    <scope>NUCLEOTIDE SEQUENCE [LARGE SCALE GENOMIC DNA]</scope>
    <source>
        <strain evidence="2 3">W13A50</strain>
    </source>
</reference>
<gene>
    <name evidence="2" type="ORF">BF93_16955</name>
</gene>
<dbReference type="eggNOG" id="ENOG5032SVJ">
    <property type="taxonomic scope" value="Bacteria"/>
</dbReference>
<dbReference type="InterPro" id="IPR021678">
    <property type="entry name" value="DUF3263"/>
</dbReference>
<evidence type="ECO:0000256" key="1">
    <source>
        <dbReference type="SAM" id="MobiDB-lite"/>
    </source>
</evidence>
<evidence type="ECO:0000313" key="2">
    <source>
        <dbReference type="EMBL" id="EWS81492.1"/>
    </source>
</evidence>
<sequence>MRPRSAADASANPAEPPSHAPAGDEGTQAPDASGLSDRDRRILALESRTFRFVGAKERRIREELGMTPTAYFVRLNTLLDEPAALREAPALVHRLRGLRTRGDEHRPGPAHAA</sequence>
<organism evidence="2 3">
    <name type="scientific">Brachybacterium phenoliresistens</name>
    <dbReference type="NCBI Taxonomy" id="396014"/>
    <lineage>
        <taxon>Bacteria</taxon>
        <taxon>Bacillati</taxon>
        <taxon>Actinomycetota</taxon>
        <taxon>Actinomycetes</taxon>
        <taxon>Micrococcales</taxon>
        <taxon>Dermabacteraceae</taxon>
        <taxon>Brachybacterium</taxon>
    </lineage>
</organism>
<name>Z9JUQ4_9MICO</name>
<dbReference type="Pfam" id="PF11662">
    <property type="entry name" value="DUF3263"/>
    <property type="match status" value="1"/>
</dbReference>
<proteinExistence type="predicted"/>
<dbReference type="STRING" id="396014.BF93_16955"/>
<comment type="caution">
    <text evidence="2">The sequence shown here is derived from an EMBL/GenBank/DDBJ whole genome shotgun (WGS) entry which is preliminary data.</text>
</comment>
<keyword evidence="3" id="KW-1185">Reference proteome</keyword>
<dbReference type="OrthoDB" id="3268863at2"/>
<dbReference type="EMBL" id="JDYK01000007">
    <property type="protein sequence ID" value="EWS81492.1"/>
    <property type="molecule type" value="Genomic_DNA"/>
</dbReference>
<evidence type="ECO:0008006" key="4">
    <source>
        <dbReference type="Google" id="ProtNLM"/>
    </source>
</evidence>
<protein>
    <recommendedName>
        <fullName evidence="4">DUF3263 domain-containing protein</fullName>
    </recommendedName>
</protein>
<dbReference type="Proteomes" id="UP000023067">
    <property type="component" value="Unassembled WGS sequence"/>
</dbReference>
<dbReference type="RefSeq" id="WP_038372054.1">
    <property type="nucleotide sequence ID" value="NZ_KK069992.1"/>
</dbReference>
<feature type="region of interest" description="Disordered" evidence="1">
    <location>
        <begin position="1"/>
        <end position="40"/>
    </location>
</feature>
<evidence type="ECO:0000313" key="3">
    <source>
        <dbReference type="Proteomes" id="UP000023067"/>
    </source>
</evidence>